<evidence type="ECO:0000256" key="3">
    <source>
        <dbReference type="ARBA" id="ARBA00022833"/>
    </source>
</evidence>
<evidence type="ECO:0000313" key="8">
    <source>
        <dbReference type="Proteomes" id="UP001428341"/>
    </source>
</evidence>
<reference evidence="7 8" key="1">
    <citation type="submission" date="2024-05" db="EMBL/GenBank/DDBJ databases">
        <title>Haplotype-resolved chromosome-level genome assembly of Huyou (Citrus changshanensis).</title>
        <authorList>
            <person name="Miao C."/>
            <person name="Chen W."/>
            <person name="Wu Y."/>
            <person name="Wang L."/>
            <person name="Zhao S."/>
            <person name="Grierson D."/>
            <person name="Xu C."/>
            <person name="Chen K."/>
        </authorList>
    </citation>
    <scope>NUCLEOTIDE SEQUENCE [LARGE SCALE GENOMIC DNA]</scope>
    <source>
        <strain evidence="7">01-14</strain>
        <tissue evidence="7">Leaf</tissue>
    </source>
</reference>
<keyword evidence="1" id="KW-0479">Metal-binding</keyword>
<evidence type="ECO:0000256" key="2">
    <source>
        <dbReference type="ARBA" id="ARBA00022771"/>
    </source>
</evidence>
<dbReference type="AlphaFoldDB" id="A0AAP0M1E0"/>
<evidence type="ECO:0000256" key="4">
    <source>
        <dbReference type="ARBA" id="ARBA00023242"/>
    </source>
</evidence>
<dbReference type="InterPro" id="IPR003618">
    <property type="entry name" value="TFIIS_cen_dom"/>
</dbReference>
<feature type="compositionally biased region" description="Basic and acidic residues" evidence="5">
    <location>
        <begin position="395"/>
        <end position="429"/>
    </location>
</feature>
<sequence>MGLLRNQIKDRVSVESKKFKAPPSRTIKKRKFDGEDQAAFPFMKKPLREPQPPKQGGKSASAVEIKCYDATRTMIRERLVEAFSKVAGEVEDMEKKEQVSACDPVGVAVSVESVLYKNMGPSKGAKAAVRYRAISFNVKDPKNPDFRRKLLLGEVKPETMVTMLPEEMDSDERQSQNKQIIEHALAKIPDHSAVDEKESEWNSCYVLCHLNRSSASAVSCQVIDRYERCDENQIKNLVNVESKKFKAPPSRTIKKRKFEGEEQPAFPFMKKPLREPQPPKRGKSVSAAEIKCSDATRALVRERLLEAFTKVAGEVEDMEKKVQVSACDPVGVAVSVESVLYKNMGPSKGAKAAVRYRAILFNVKDPKNPDFRRKLLLGEVKPETLVTMLPEEMASDDRQSQNKQIREDALAKIPDHSAVDEKESECDAR</sequence>
<evidence type="ECO:0000259" key="6">
    <source>
        <dbReference type="PROSITE" id="PS51321"/>
    </source>
</evidence>
<keyword evidence="2" id="KW-0863">Zinc-finger</keyword>
<accession>A0AAP0M1E0</accession>
<dbReference type="GO" id="GO:0008270">
    <property type="term" value="F:zinc ion binding"/>
    <property type="evidence" value="ECO:0007669"/>
    <property type="project" value="UniProtKB-KW"/>
</dbReference>
<evidence type="ECO:0000256" key="5">
    <source>
        <dbReference type="SAM" id="MobiDB-lite"/>
    </source>
</evidence>
<dbReference type="GO" id="GO:0006351">
    <property type="term" value="P:DNA-templated transcription"/>
    <property type="evidence" value="ECO:0007669"/>
    <property type="project" value="InterPro"/>
</dbReference>
<keyword evidence="8" id="KW-1185">Reference proteome</keyword>
<dbReference type="GO" id="GO:0005634">
    <property type="term" value="C:nucleus"/>
    <property type="evidence" value="ECO:0007669"/>
    <property type="project" value="TreeGrafter"/>
</dbReference>
<feature type="region of interest" description="Disordered" evidence="5">
    <location>
        <begin position="41"/>
        <end position="61"/>
    </location>
</feature>
<protein>
    <recommendedName>
        <fullName evidence="6">TFIIS central domain-containing protein</fullName>
    </recommendedName>
</protein>
<dbReference type="Proteomes" id="UP001428341">
    <property type="component" value="Unassembled WGS sequence"/>
</dbReference>
<dbReference type="EMBL" id="JBCGBO010000006">
    <property type="protein sequence ID" value="KAK9193868.1"/>
    <property type="molecule type" value="Genomic_DNA"/>
</dbReference>
<dbReference type="SUPFAM" id="SSF46942">
    <property type="entry name" value="Elongation factor TFIIS domain 2"/>
    <property type="match status" value="2"/>
</dbReference>
<dbReference type="Gene3D" id="1.10.472.30">
    <property type="entry name" value="Transcription elongation factor S-II, central domain"/>
    <property type="match status" value="2"/>
</dbReference>
<name>A0AAP0M1E0_9ROSI</name>
<dbReference type="PROSITE" id="PS51321">
    <property type="entry name" value="TFIIS_CENTRAL"/>
    <property type="match status" value="2"/>
</dbReference>
<dbReference type="PANTHER" id="PTHR11477:SF0">
    <property type="entry name" value="IP08861P-RELATED"/>
    <property type="match status" value="1"/>
</dbReference>
<dbReference type="InterPro" id="IPR036575">
    <property type="entry name" value="TFIIS_cen_dom_sf"/>
</dbReference>
<feature type="region of interest" description="Disordered" evidence="5">
    <location>
        <begin position="390"/>
        <end position="429"/>
    </location>
</feature>
<keyword evidence="4" id="KW-0539">Nucleus</keyword>
<dbReference type="PANTHER" id="PTHR11477">
    <property type="entry name" value="TRANSCRIPTION FACTOR S-II ZINC FINGER DOMAIN-CONTAINING PROTEIN"/>
    <property type="match status" value="1"/>
</dbReference>
<organism evidence="7 8">
    <name type="scientific">Citrus x changshan-huyou</name>
    <dbReference type="NCBI Taxonomy" id="2935761"/>
    <lineage>
        <taxon>Eukaryota</taxon>
        <taxon>Viridiplantae</taxon>
        <taxon>Streptophyta</taxon>
        <taxon>Embryophyta</taxon>
        <taxon>Tracheophyta</taxon>
        <taxon>Spermatophyta</taxon>
        <taxon>Magnoliopsida</taxon>
        <taxon>eudicotyledons</taxon>
        <taxon>Gunneridae</taxon>
        <taxon>Pentapetalae</taxon>
        <taxon>rosids</taxon>
        <taxon>malvids</taxon>
        <taxon>Sapindales</taxon>
        <taxon>Rutaceae</taxon>
        <taxon>Aurantioideae</taxon>
        <taxon>Citrus</taxon>
    </lineage>
</organism>
<proteinExistence type="predicted"/>
<dbReference type="Pfam" id="PF07500">
    <property type="entry name" value="TFIIS_M"/>
    <property type="match status" value="2"/>
</dbReference>
<feature type="domain" description="TFIIS central" evidence="6">
    <location>
        <begin position="71"/>
        <end position="196"/>
    </location>
</feature>
<feature type="domain" description="TFIIS central" evidence="6">
    <location>
        <begin position="296"/>
        <end position="421"/>
    </location>
</feature>
<gene>
    <name evidence="7" type="ORF">WN944_004568</name>
</gene>
<evidence type="ECO:0000256" key="1">
    <source>
        <dbReference type="ARBA" id="ARBA00022723"/>
    </source>
</evidence>
<evidence type="ECO:0000313" key="7">
    <source>
        <dbReference type="EMBL" id="KAK9193868.1"/>
    </source>
</evidence>
<dbReference type="SMART" id="SM00510">
    <property type="entry name" value="TFS2M"/>
    <property type="match status" value="2"/>
</dbReference>
<keyword evidence="3" id="KW-0862">Zinc</keyword>
<comment type="caution">
    <text evidence="7">The sequence shown here is derived from an EMBL/GenBank/DDBJ whole genome shotgun (WGS) entry which is preliminary data.</text>
</comment>